<keyword evidence="9" id="KW-1185">Reference proteome</keyword>
<keyword evidence="3" id="KW-0949">S-adenosyl-L-methionine</keyword>
<sequence length="368" mass="41968">MSFYEIVERYRDFDVPHFFDQVSDQDVIRSLAKEKPGPMDFLTLLSPRAAGHLEVMARKAHHLTVQYFGRTIQMFIPLYISNYCNNGCAYCGFNHRNPILRRRLSLEEIEIEAEAIAKTGMQHVLFLTGEAQHMTPMSYLVDAAQLLKKHFASVAIEVYPLEVDDYRQLYGAGVDSMTMFQETYDEDVYKRVHLAGKKMDYQWRLNGPERAAMAGMRVVNLGALLGLSEPRRDMFFTGLHARYLENKYIDTEVAISLPRFNEAEGDFQPDYLVDDKTFVQFMTALRIFLPRSGVTVSTRENATFRDHILPLGVTRYSAGSSTGVGGYTEVPEGQTPQFEITDVRSVAQVADAILAQGYQPIYKDWDCI</sequence>
<dbReference type="InterPro" id="IPR012726">
    <property type="entry name" value="ThiH"/>
</dbReference>
<dbReference type="Proteomes" id="UP000005778">
    <property type="component" value="Chromosome"/>
</dbReference>
<dbReference type="SFLD" id="SFLDG01060">
    <property type="entry name" value="BATS_domain_containing"/>
    <property type="match status" value="1"/>
</dbReference>
<accession>I5B7N6</accession>
<keyword evidence="2" id="KW-0004">4Fe-4S</keyword>
<dbReference type="SFLD" id="SFLDS00029">
    <property type="entry name" value="Radical_SAM"/>
    <property type="match status" value="1"/>
</dbReference>
<dbReference type="Pfam" id="PF06968">
    <property type="entry name" value="BATS"/>
    <property type="match status" value="1"/>
</dbReference>
<keyword evidence="4" id="KW-0479">Metal-binding</keyword>
<dbReference type="PROSITE" id="PS51918">
    <property type="entry name" value="RADICAL_SAM"/>
    <property type="match status" value="1"/>
</dbReference>
<dbReference type="GO" id="GO:0009228">
    <property type="term" value="P:thiamine biosynthetic process"/>
    <property type="evidence" value="ECO:0007669"/>
    <property type="project" value="InterPro"/>
</dbReference>
<evidence type="ECO:0000256" key="5">
    <source>
        <dbReference type="ARBA" id="ARBA00023004"/>
    </source>
</evidence>
<dbReference type="InterPro" id="IPR034428">
    <property type="entry name" value="ThiH/NoCL/HydG-like"/>
</dbReference>
<dbReference type="PANTHER" id="PTHR43583">
    <property type="entry name" value="2-IMINOACETATE SYNTHASE"/>
    <property type="match status" value="1"/>
</dbReference>
<dbReference type="SUPFAM" id="SSF102114">
    <property type="entry name" value="Radical SAM enzymes"/>
    <property type="match status" value="1"/>
</dbReference>
<evidence type="ECO:0000256" key="4">
    <source>
        <dbReference type="ARBA" id="ARBA00022723"/>
    </source>
</evidence>
<name>I5B7N6_9BACT</name>
<dbReference type="InterPro" id="IPR058240">
    <property type="entry name" value="rSAM_sf"/>
</dbReference>
<comment type="cofactor">
    <cofactor evidence="1">
        <name>[4Fe-4S] cluster</name>
        <dbReference type="ChEBI" id="CHEBI:49883"/>
    </cofactor>
</comment>
<evidence type="ECO:0000256" key="2">
    <source>
        <dbReference type="ARBA" id="ARBA00022485"/>
    </source>
</evidence>
<dbReference type="GO" id="GO:0051539">
    <property type="term" value="F:4 iron, 4 sulfur cluster binding"/>
    <property type="evidence" value="ECO:0007669"/>
    <property type="project" value="UniProtKB-KW"/>
</dbReference>
<dbReference type="RefSeq" id="WP_004075724.1">
    <property type="nucleotide sequence ID" value="NZ_CM001488.1"/>
</dbReference>
<dbReference type="GO" id="GO:0003824">
    <property type="term" value="F:catalytic activity"/>
    <property type="evidence" value="ECO:0007669"/>
    <property type="project" value="InterPro"/>
</dbReference>
<dbReference type="GO" id="GO:0005506">
    <property type="term" value="F:iron ion binding"/>
    <property type="evidence" value="ECO:0007669"/>
    <property type="project" value="InterPro"/>
</dbReference>
<organism evidence="8 9">
    <name type="scientific">Desulfobacter postgatei 2ac9</name>
    <dbReference type="NCBI Taxonomy" id="879212"/>
    <lineage>
        <taxon>Bacteria</taxon>
        <taxon>Pseudomonadati</taxon>
        <taxon>Thermodesulfobacteriota</taxon>
        <taxon>Desulfobacteria</taxon>
        <taxon>Desulfobacterales</taxon>
        <taxon>Desulfobacteraceae</taxon>
        <taxon>Desulfobacter</taxon>
    </lineage>
</organism>
<reference evidence="8 9" key="2">
    <citation type="submission" date="2012-02" db="EMBL/GenBank/DDBJ databases">
        <title>Improved High-Quality Draft sequence of Desulfobacter postgatei 2ac9.</title>
        <authorList>
            <consortium name="US DOE Joint Genome Institute"/>
            <person name="Lucas S."/>
            <person name="Han J."/>
            <person name="Lapidus A."/>
            <person name="Cheng J.-F."/>
            <person name="Goodwin L."/>
            <person name="Pitluck S."/>
            <person name="Peters L."/>
            <person name="Ovchinnikova G."/>
            <person name="Held B."/>
            <person name="Detter J.C."/>
            <person name="Han C."/>
            <person name="Tapia R."/>
            <person name="Land M."/>
            <person name="Hauser L."/>
            <person name="Kyrpides N."/>
            <person name="Ivanova N."/>
            <person name="Pagani I."/>
            <person name="Orellana R."/>
            <person name="Lovley D."/>
            <person name="Woyke T."/>
        </authorList>
    </citation>
    <scope>NUCLEOTIDE SEQUENCE [LARGE SCALE GENOMIC DNA]</scope>
    <source>
        <strain evidence="8 9">2ac9</strain>
    </source>
</reference>
<dbReference type="CDD" id="cd01335">
    <property type="entry name" value="Radical_SAM"/>
    <property type="match status" value="1"/>
</dbReference>
<dbReference type="SFLD" id="SFLDF00301">
    <property type="entry name" value="2-iminoacetate_synthase_(ThiH)"/>
    <property type="match status" value="1"/>
</dbReference>
<gene>
    <name evidence="8" type="ORF">DespoDRAFT_03764</name>
</gene>
<protein>
    <submittedName>
        <fullName evidence="8">Thiazole biosynthesis protein ThiH</fullName>
    </submittedName>
</protein>
<dbReference type="EMBL" id="CM001488">
    <property type="protein sequence ID" value="EIM65499.1"/>
    <property type="molecule type" value="Genomic_DNA"/>
</dbReference>
<dbReference type="Gene3D" id="3.20.20.70">
    <property type="entry name" value="Aldolase class I"/>
    <property type="match status" value="1"/>
</dbReference>
<evidence type="ECO:0000256" key="1">
    <source>
        <dbReference type="ARBA" id="ARBA00001966"/>
    </source>
</evidence>
<dbReference type="InterPro" id="IPR010722">
    <property type="entry name" value="BATS_dom"/>
</dbReference>
<proteinExistence type="predicted"/>
<dbReference type="InterPro" id="IPR007197">
    <property type="entry name" value="rSAM"/>
</dbReference>
<dbReference type="InterPro" id="IPR013785">
    <property type="entry name" value="Aldolase_TIM"/>
</dbReference>
<dbReference type="eggNOG" id="COG0502">
    <property type="taxonomic scope" value="Bacteria"/>
</dbReference>
<evidence type="ECO:0000313" key="9">
    <source>
        <dbReference type="Proteomes" id="UP000005778"/>
    </source>
</evidence>
<dbReference type="NCBIfam" id="TIGR02351">
    <property type="entry name" value="thiH"/>
    <property type="match status" value="1"/>
</dbReference>
<dbReference type="HOGENOM" id="CLU_046249_1_0_7"/>
<evidence type="ECO:0000256" key="6">
    <source>
        <dbReference type="ARBA" id="ARBA00023014"/>
    </source>
</evidence>
<dbReference type="SMART" id="SM00876">
    <property type="entry name" value="BATS"/>
    <property type="match status" value="1"/>
</dbReference>
<keyword evidence="5" id="KW-0408">Iron</keyword>
<dbReference type="PANTHER" id="PTHR43583:SF1">
    <property type="entry name" value="2-IMINOACETATE SYNTHASE"/>
    <property type="match status" value="1"/>
</dbReference>
<dbReference type="OrthoDB" id="3320990at2"/>
<reference evidence="8 9" key="1">
    <citation type="submission" date="2011-09" db="EMBL/GenBank/DDBJ databases">
        <authorList>
            <consortium name="US DOE Joint Genome Institute (JGI-PGF)"/>
            <person name="Lucas S."/>
            <person name="Han J."/>
            <person name="Lapidus A."/>
            <person name="Cheng J.-F."/>
            <person name="Goodwin L."/>
            <person name="Pitluck S."/>
            <person name="Peters L."/>
            <person name="Land M.L."/>
            <person name="Hauser L."/>
            <person name="Orellana R."/>
            <person name="Lovley D."/>
            <person name="Woyke T.J."/>
        </authorList>
    </citation>
    <scope>NUCLEOTIDE SEQUENCE [LARGE SCALE GENOMIC DNA]</scope>
    <source>
        <strain evidence="8 9">2ac9</strain>
    </source>
</reference>
<evidence type="ECO:0000259" key="7">
    <source>
        <dbReference type="PROSITE" id="PS51918"/>
    </source>
</evidence>
<evidence type="ECO:0000256" key="3">
    <source>
        <dbReference type="ARBA" id="ARBA00022691"/>
    </source>
</evidence>
<dbReference type="STRING" id="879212.DespoDRAFT_03764"/>
<evidence type="ECO:0000313" key="8">
    <source>
        <dbReference type="EMBL" id="EIM65499.1"/>
    </source>
</evidence>
<dbReference type="Pfam" id="PF04055">
    <property type="entry name" value="Radical_SAM"/>
    <property type="match status" value="1"/>
</dbReference>
<keyword evidence="6" id="KW-0411">Iron-sulfur</keyword>
<feature type="domain" description="Radical SAM core" evidence="7">
    <location>
        <begin position="70"/>
        <end position="291"/>
    </location>
</feature>
<dbReference type="SFLD" id="SFLDG01081">
    <property type="entry name" value="cleavage_of_the_Ca-Cb_bond_in"/>
    <property type="match status" value="1"/>
</dbReference>
<dbReference type="AlphaFoldDB" id="I5B7N6"/>